<feature type="compositionally biased region" description="Low complexity" evidence="1">
    <location>
        <begin position="88"/>
        <end position="101"/>
    </location>
</feature>
<dbReference type="OrthoDB" id="10024886at2759"/>
<evidence type="ECO:0000313" key="3">
    <source>
        <dbReference type="EMBL" id="OWF54082.1"/>
    </source>
</evidence>
<dbReference type="PROSITE" id="PS50181">
    <property type="entry name" value="FBOX"/>
    <property type="match status" value="1"/>
</dbReference>
<dbReference type="InterPro" id="IPR001810">
    <property type="entry name" value="F-box_dom"/>
</dbReference>
<dbReference type="PANTHER" id="PTHR16008">
    <property type="entry name" value="F-BOX ONLY PROTEIN 4"/>
    <property type="match status" value="1"/>
</dbReference>
<organism evidence="3 4">
    <name type="scientific">Mizuhopecten yessoensis</name>
    <name type="common">Japanese scallop</name>
    <name type="synonym">Patinopecten yessoensis</name>
    <dbReference type="NCBI Taxonomy" id="6573"/>
    <lineage>
        <taxon>Eukaryota</taxon>
        <taxon>Metazoa</taxon>
        <taxon>Spiralia</taxon>
        <taxon>Lophotrochozoa</taxon>
        <taxon>Mollusca</taxon>
        <taxon>Bivalvia</taxon>
        <taxon>Autobranchia</taxon>
        <taxon>Pteriomorphia</taxon>
        <taxon>Pectinida</taxon>
        <taxon>Pectinoidea</taxon>
        <taxon>Pectinidae</taxon>
        <taxon>Mizuhopecten</taxon>
    </lineage>
</organism>
<reference evidence="3 4" key="1">
    <citation type="journal article" date="2017" name="Nat. Ecol. Evol.">
        <title>Scallop genome provides insights into evolution of bilaterian karyotype and development.</title>
        <authorList>
            <person name="Wang S."/>
            <person name="Zhang J."/>
            <person name="Jiao W."/>
            <person name="Li J."/>
            <person name="Xun X."/>
            <person name="Sun Y."/>
            <person name="Guo X."/>
            <person name="Huan P."/>
            <person name="Dong B."/>
            <person name="Zhang L."/>
            <person name="Hu X."/>
            <person name="Sun X."/>
            <person name="Wang J."/>
            <person name="Zhao C."/>
            <person name="Wang Y."/>
            <person name="Wang D."/>
            <person name="Huang X."/>
            <person name="Wang R."/>
            <person name="Lv J."/>
            <person name="Li Y."/>
            <person name="Zhang Z."/>
            <person name="Liu B."/>
            <person name="Lu W."/>
            <person name="Hui Y."/>
            <person name="Liang J."/>
            <person name="Zhou Z."/>
            <person name="Hou R."/>
            <person name="Li X."/>
            <person name="Liu Y."/>
            <person name="Li H."/>
            <person name="Ning X."/>
            <person name="Lin Y."/>
            <person name="Zhao L."/>
            <person name="Xing Q."/>
            <person name="Dou J."/>
            <person name="Li Y."/>
            <person name="Mao J."/>
            <person name="Guo H."/>
            <person name="Dou H."/>
            <person name="Li T."/>
            <person name="Mu C."/>
            <person name="Jiang W."/>
            <person name="Fu Q."/>
            <person name="Fu X."/>
            <person name="Miao Y."/>
            <person name="Liu J."/>
            <person name="Yu Q."/>
            <person name="Li R."/>
            <person name="Liao H."/>
            <person name="Li X."/>
            <person name="Kong Y."/>
            <person name="Jiang Z."/>
            <person name="Chourrout D."/>
            <person name="Li R."/>
            <person name="Bao Z."/>
        </authorList>
    </citation>
    <scope>NUCLEOTIDE SEQUENCE [LARGE SCALE GENOMIC DNA]</scope>
    <source>
        <strain evidence="3 4">PY_sf001</strain>
    </source>
</reference>
<comment type="caution">
    <text evidence="3">The sequence shown here is derived from an EMBL/GenBank/DDBJ whole genome shotgun (WGS) entry which is preliminary data.</text>
</comment>
<keyword evidence="4" id="KW-1185">Reference proteome</keyword>
<dbReference type="InterPro" id="IPR039588">
    <property type="entry name" value="FBXO4"/>
</dbReference>
<proteinExistence type="predicted"/>
<dbReference type="GO" id="GO:0000209">
    <property type="term" value="P:protein polyubiquitination"/>
    <property type="evidence" value="ECO:0007669"/>
    <property type="project" value="TreeGrafter"/>
</dbReference>
<dbReference type="SUPFAM" id="SSF81383">
    <property type="entry name" value="F-box domain"/>
    <property type="match status" value="1"/>
</dbReference>
<dbReference type="GO" id="GO:0031146">
    <property type="term" value="P:SCF-dependent proteasomal ubiquitin-dependent protein catabolic process"/>
    <property type="evidence" value="ECO:0007669"/>
    <property type="project" value="InterPro"/>
</dbReference>
<evidence type="ECO:0000259" key="2">
    <source>
        <dbReference type="PROSITE" id="PS50181"/>
    </source>
</evidence>
<dbReference type="GO" id="GO:0019005">
    <property type="term" value="C:SCF ubiquitin ligase complex"/>
    <property type="evidence" value="ECO:0007669"/>
    <property type="project" value="TreeGrafter"/>
</dbReference>
<dbReference type="AlphaFoldDB" id="A0A210QZE6"/>
<name>A0A210QZE6_MIZYE</name>
<feature type="domain" description="F-box" evidence="2">
    <location>
        <begin position="123"/>
        <end position="169"/>
    </location>
</feature>
<feature type="region of interest" description="Disordered" evidence="1">
    <location>
        <begin position="84"/>
        <end position="111"/>
    </location>
</feature>
<gene>
    <name evidence="3" type="ORF">KP79_PYT25435</name>
</gene>
<protein>
    <recommendedName>
        <fullName evidence="2">F-box domain-containing protein</fullName>
    </recommendedName>
</protein>
<evidence type="ECO:0000313" key="4">
    <source>
        <dbReference type="Proteomes" id="UP000242188"/>
    </source>
</evidence>
<dbReference type="EMBL" id="NEDP02001165">
    <property type="protein sequence ID" value="OWF54082.1"/>
    <property type="molecule type" value="Genomic_DNA"/>
</dbReference>
<dbReference type="Gene3D" id="1.20.1280.50">
    <property type="match status" value="1"/>
</dbReference>
<dbReference type="CDD" id="cd22138">
    <property type="entry name" value="F-box_unchar"/>
    <property type="match status" value="1"/>
</dbReference>
<dbReference type="PANTHER" id="PTHR16008:SF6">
    <property type="entry name" value="SI:DKEY-12E7.1"/>
    <property type="match status" value="1"/>
</dbReference>
<evidence type="ECO:0000256" key="1">
    <source>
        <dbReference type="SAM" id="MobiDB-lite"/>
    </source>
</evidence>
<dbReference type="Pfam" id="PF12937">
    <property type="entry name" value="F-box-like"/>
    <property type="match status" value="1"/>
</dbReference>
<dbReference type="Proteomes" id="UP000242188">
    <property type="component" value="Unassembled WGS sequence"/>
</dbReference>
<dbReference type="InterPro" id="IPR036047">
    <property type="entry name" value="F-box-like_dom_sf"/>
</dbReference>
<accession>A0A210QZE6</accession>
<sequence>METKEHGKQGKKKVILKPKSLKYLRRKSQNYHKDDGTQCCYGTDEEEYVYRTVHRYSATTFPLFSNMSDDEVIKKSKSKQFQTKEVKSASQATSQQSKPQAGCNPTLLPQSQVKNGENQTLDIFPFQSLPYELKNKVFTYLNHVDKGLSMRVCREWKELLANPVMWSTVMLGDFPMSCMPSENHQQSSNCYLCYNERVHRFARYLQILNPPIKHLDFKFDIGEPDDNYLEILQNFLTKGNLQSLGHFNFNWKETPTRPFWSEWSNCNDIVFRQRYRGRLFVYFFDDLTKVAKKITTLLLPFDWSDRSVMCLTRLQNLHTLVIEKYFVFQAMKQDLLDKLMDGLPNLERLMLEVWSPSGPGLIPYTIRSKSLEFLDISQSRGFYLQALDIPKMKRFRVARRPWNGPLVCADRIALPCLYNTLVEGAPALSKLNDHYLEESWKDNIYPTLEEVLKVVCSCRKHKIGWAM</sequence>